<dbReference type="GO" id="GO:0005737">
    <property type="term" value="C:cytoplasm"/>
    <property type="evidence" value="ECO:0007669"/>
    <property type="project" value="TreeGrafter"/>
</dbReference>
<evidence type="ECO:0000313" key="8">
    <source>
        <dbReference type="Proteomes" id="UP001046870"/>
    </source>
</evidence>
<proteinExistence type="predicted"/>
<feature type="repeat" description="RCC1" evidence="5">
    <location>
        <begin position="265"/>
        <end position="315"/>
    </location>
</feature>
<feature type="repeat" description="RCC1" evidence="5">
    <location>
        <begin position="103"/>
        <end position="157"/>
    </location>
</feature>
<dbReference type="CDD" id="cd00078">
    <property type="entry name" value="HECTc"/>
    <property type="match status" value="1"/>
</dbReference>
<dbReference type="InterPro" id="IPR009091">
    <property type="entry name" value="RCC1/BLIP-II"/>
</dbReference>
<dbReference type="FunFam" id="3.30.2410.10:FF:000003">
    <property type="entry name" value="probable E3 ubiquitin-protein ligase HERC4 isoform X1"/>
    <property type="match status" value="1"/>
</dbReference>
<dbReference type="InterPro" id="IPR000569">
    <property type="entry name" value="HECT_dom"/>
</dbReference>
<evidence type="ECO:0000256" key="5">
    <source>
        <dbReference type="PROSITE-ProRule" id="PRU00235"/>
    </source>
</evidence>
<dbReference type="Proteomes" id="UP001046870">
    <property type="component" value="Chromosome 20"/>
</dbReference>
<dbReference type="PANTHER" id="PTHR45622:SF11">
    <property type="entry name" value="E3 UBIQUITIN-PROTEIN LIGASE HERC6-RELATED"/>
    <property type="match status" value="1"/>
</dbReference>
<comment type="caution">
    <text evidence="7">The sequence shown here is derived from an EMBL/GenBank/DDBJ whole genome shotgun (WGS) entry which is preliminary data.</text>
</comment>
<evidence type="ECO:0000259" key="6">
    <source>
        <dbReference type="PROSITE" id="PS50237"/>
    </source>
</evidence>
<sequence length="1004" mass="112058">MYCWGDGSNGQLGVFLEGNESIVLVPKDGHFSVGQISQIASGEQHTVFLTTPGKILTCGRNSKGQLGRPKKKHEKTPVEVEGLGAVVGVACGRDHCLALCEPGQVYSWGHGSEGQLGTGTPHTKTAKPRKVRILSPTPIPITQVACGNFHSMALTKGGDVFAWGQNAYGQLGLGKAVSMQHAPCPVLSLTGVPVVQISAGGEHSFLLSHSGLVYCCGANAEGQLGLNRVDIKGRFSLCEVPALRLLAVSSISCGEAHSAVLTKDGRVFTFGEGSHGQLGHNSTANELLPRRVERLEGQASQVACGSHHTLVLTSSGSLLAFGSGDKGQLGTGNLEDCMLPIPVKQTWSCAEPSAQKMIISAGWNTGFLYFAPGQNSEIKDQICKVNEDKLKKWMALKKVSKDAEREISLVFSSSSSLVANFTCNSKPPVSAGCIDMHAVRRTFTQLKEMPQITKLISLVPLIEHLLRASPVMKSVDIFLILPECHVLHEDVNIITTVLPLAEAIVRLSDTAIKSLRKRWSSLERNVVVKHIHMWKRAVAFLVKSGLLRAFNPGVKNVLQTLKHMYKANKSAVHKVPLEEFCIEEIGLIPLKQDVTLWRQLSQMEDTEQTPAIFCRFPFVLDFPSKIFVFHSDATTAKVAHHLEHIMKLAACPLDLLPSPYFHLQVKRTALIDDTFRQLSAADEDDFRKELVVVFVEDMKQTDVNKRDLFLHLFDELLEPKSRMFIYNESETLVWFPSKPELQVKRYYLFGVLCGMAMHNNNIVHLPFPLVLFKKMLEVKPSLEDLKEFSPVLGKSLESILQYNEEVLENMDLTFSVSWDGKEVDLDPSEKGKLVTHANKKEFVHAYVDYILNKSVEKVFKEFRRGFYKVCDMDVVQFFQPQELRGVLVGKEDYDWDILKQNTQYEDGYHPRHSNIMAFWEVFEDLSPKQKKGFLLFLTGCDRVPILGMAQVKMRVRVLANASQEYFPESLTCHTLLLLPDYQTKERLRTKLTSAIADNRGYWKD</sequence>
<feature type="repeat" description="RCC1" evidence="5">
    <location>
        <begin position="211"/>
        <end position="264"/>
    </location>
</feature>
<evidence type="ECO:0000256" key="2">
    <source>
        <dbReference type="ARBA" id="ARBA00022737"/>
    </source>
</evidence>
<dbReference type="InterPro" id="IPR051709">
    <property type="entry name" value="Ub-ligase/GTPase-reg"/>
</dbReference>
<dbReference type="PANTHER" id="PTHR45622">
    <property type="entry name" value="UBIQUITIN-PROTEIN LIGASE E3A-RELATED"/>
    <property type="match status" value="1"/>
</dbReference>
<dbReference type="Gene3D" id="2.130.10.30">
    <property type="entry name" value="Regulator of chromosome condensation 1/beta-lactamase-inhibitor protein II"/>
    <property type="match status" value="2"/>
</dbReference>
<dbReference type="PROSITE" id="PS50012">
    <property type="entry name" value="RCC1_3"/>
    <property type="match status" value="7"/>
</dbReference>
<dbReference type="SMART" id="SM00119">
    <property type="entry name" value="HECTc"/>
    <property type="match status" value="1"/>
</dbReference>
<keyword evidence="2" id="KW-0677">Repeat</keyword>
<dbReference type="InterPro" id="IPR000408">
    <property type="entry name" value="Reg_chr_condens"/>
</dbReference>
<accession>A0A9D3PH48</accession>
<dbReference type="SUPFAM" id="SSF56204">
    <property type="entry name" value="Hect, E3 ligase catalytic domain"/>
    <property type="match status" value="1"/>
</dbReference>
<dbReference type="Pfam" id="PF25390">
    <property type="entry name" value="WD40_RLD"/>
    <property type="match status" value="1"/>
</dbReference>
<evidence type="ECO:0000256" key="1">
    <source>
        <dbReference type="ARBA" id="ARBA00022679"/>
    </source>
</evidence>
<name>A0A9D3PH48_MEGAT</name>
<evidence type="ECO:0000256" key="3">
    <source>
        <dbReference type="ARBA" id="ARBA00022786"/>
    </source>
</evidence>
<evidence type="ECO:0000313" key="7">
    <source>
        <dbReference type="EMBL" id="KAG7459028.1"/>
    </source>
</evidence>
<dbReference type="Gene3D" id="3.90.1750.10">
    <property type="entry name" value="Hect, E3 ligase catalytic domains"/>
    <property type="match status" value="1"/>
</dbReference>
<dbReference type="PRINTS" id="PR00633">
    <property type="entry name" value="RCCNDNSATION"/>
</dbReference>
<protein>
    <recommendedName>
        <fullName evidence="6">HECT domain-containing protein</fullName>
    </recommendedName>
</protein>
<feature type="repeat" description="RCC1" evidence="5">
    <location>
        <begin position="1"/>
        <end position="52"/>
    </location>
</feature>
<organism evidence="7 8">
    <name type="scientific">Megalops atlanticus</name>
    <name type="common">Tarpon</name>
    <name type="synonym">Clupea gigantea</name>
    <dbReference type="NCBI Taxonomy" id="7932"/>
    <lineage>
        <taxon>Eukaryota</taxon>
        <taxon>Metazoa</taxon>
        <taxon>Chordata</taxon>
        <taxon>Craniata</taxon>
        <taxon>Vertebrata</taxon>
        <taxon>Euteleostomi</taxon>
        <taxon>Actinopterygii</taxon>
        <taxon>Neopterygii</taxon>
        <taxon>Teleostei</taxon>
        <taxon>Elopiformes</taxon>
        <taxon>Megalopidae</taxon>
        <taxon>Megalops</taxon>
    </lineage>
</organism>
<feature type="domain" description="HECT" evidence="6">
    <location>
        <begin position="682"/>
        <end position="1001"/>
    </location>
</feature>
<dbReference type="GO" id="GO:0016567">
    <property type="term" value="P:protein ubiquitination"/>
    <property type="evidence" value="ECO:0007669"/>
    <property type="project" value="TreeGrafter"/>
</dbReference>
<dbReference type="GO" id="GO:0061630">
    <property type="term" value="F:ubiquitin protein ligase activity"/>
    <property type="evidence" value="ECO:0007669"/>
    <property type="project" value="TreeGrafter"/>
</dbReference>
<dbReference type="Pfam" id="PF00632">
    <property type="entry name" value="HECT"/>
    <property type="match status" value="1"/>
</dbReference>
<dbReference type="Gene3D" id="3.30.2160.10">
    <property type="entry name" value="Hect, E3 ligase catalytic domain"/>
    <property type="match status" value="1"/>
</dbReference>
<feature type="repeat" description="RCC1" evidence="5">
    <location>
        <begin position="53"/>
        <end position="102"/>
    </location>
</feature>
<feature type="repeat" description="RCC1" evidence="5">
    <location>
        <begin position="158"/>
        <end position="210"/>
    </location>
</feature>
<dbReference type="InterPro" id="IPR035983">
    <property type="entry name" value="Hect_E3_ubiquitin_ligase"/>
</dbReference>
<feature type="active site" description="Glycyl thioester intermediate" evidence="4">
    <location>
        <position position="972"/>
    </location>
</feature>
<keyword evidence="1" id="KW-0808">Transferase</keyword>
<feature type="repeat" description="RCC1" evidence="5">
    <location>
        <begin position="316"/>
        <end position="372"/>
    </location>
</feature>
<dbReference type="OrthoDB" id="5981550at2759"/>
<dbReference type="EMBL" id="JAFDVH010000020">
    <property type="protein sequence ID" value="KAG7459028.1"/>
    <property type="molecule type" value="Genomic_DNA"/>
</dbReference>
<dbReference type="AlphaFoldDB" id="A0A9D3PH48"/>
<dbReference type="PROSITE" id="PS50237">
    <property type="entry name" value="HECT"/>
    <property type="match status" value="1"/>
</dbReference>
<dbReference type="Gene3D" id="3.30.2410.10">
    <property type="entry name" value="Hect, E3 ligase catalytic domain"/>
    <property type="match status" value="1"/>
</dbReference>
<keyword evidence="3 4" id="KW-0833">Ubl conjugation pathway</keyword>
<dbReference type="SUPFAM" id="SSF50985">
    <property type="entry name" value="RCC1/BLIP-II"/>
    <property type="match status" value="1"/>
</dbReference>
<keyword evidence="8" id="KW-1185">Reference proteome</keyword>
<dbReference type="PROSITE" id="PS00626">
    <property type="entry name" value="RCC1_2"/>
    <property type="match status" value="4"/>
</dbReference>
<gene>
    <name evidence="7" type="ORF">MATL_G00226850</name>
</gene>
<reference evidence="7" key="1">
    <citation type="submission" date="2021-01" db="EMBL/GenBank/DDBJ databases">
        <authorList>
            <person name="Zahm M."/>
            <person name="Roques C."/>
            <person name="Cabau C."/>
            <person name="Klopp C."/>
            <person name="Donnadieu C."/>
            <person name="Jouanno E."/>
            <person name="Lampietro C."/>
            <person name="Louis A."/>
            <person name="Herpin A."/>
            <person name="Echchiki A."/>
            <person name="Berthelot C."/>
            <person name="Parey E."/>
            <person name="Roest-Crollius H."/>
            <person name="Braasch I."/>
            <person name="Postlethwait J."/>
            <person name="Bobe J."/>
            <person name="Montfort J."/>
            <person name="Bouchez O."/>
            <person name="Begum T."/>
            <person name="Mejri S."/>
            <person name="Adams A."/>
            <person name="Chen W.-J."/>
            <person name="Guiguen Y."/>
        </authorList>
    </citation>
    <scope>NUCLEOTIDE SEQUENCE</scope>
    <source>
        <strain evidence="7">YG-15Mar2019-1</strain>
        <tissue evidence="7">Brain</tissue>
    </source>
</reference>
<dbReference type="InterPro" id="IPR058923">
    <property type="entry name" value="RCC1-like_dom"/>
</dbReference>
<dbReference type="GO" id="GO:0006511">
    <property type="term" value="P:ubiquitin-dependent protein catabolic process"/>
    <property type="evidence" value="ECO:0007669"/>
    <property type="project" value="TreeGrafter"/>
</dbReference>
<evidence type="ECO:0000256" key="4">
    <source>
        <dbReference type="PROSITE-ProRule" id="PRU00104"/>
    </source>
</evidence>